<organism evidence="2">
    <name type="scientific">marine metagenome</name>
    <dbReference type="NCBI Taxonomy" id="408172"/>
    <lineage>
        <taxon>unclassified sequences</taxon>
        <taxon>metagenomes</taxon>
        <taxon>ecological metagenomes</taxon>
    </lineage>
</organism>
<accession>A0A382J1E5</accession>
<dbReference type="AlphaFoldDB" id="A0A382J1E5"/>
<protein>
    <submittedName>
        <fullName evidence="2">Uncharacterized protein</fullName>
    </submittedName>
</protein>
<dbReference type="EMBL" id="UINC01070921">
    <property type="protein sequence ID" value="SVC05439.1"/>
    <property type="molecule type" value="Genomic_DNA"/>
</dbReference>
<gene>
    <name evidence="2" type="ORF">METZ01_LOCUS258293</name>
</gene>
<sequence>MNPDNQLRPDYCNQDEKEVATQHQSPRDSAPIRAGVSDANGISTPVVAPFHRLTV</sequence>
<name>A0A382J1E5_9ZZZZ</name>
<feature type="region of interest" description="Disordered" evidence="1">
    <location>
        <begin position="1"/>
        <end position="42"/>
    </location>
</feature>
<evidence type="ECO:0000313" key="2">
    <source>
        <dbReference type="EMBL" id="SVC05439.1"/>
    </source>
</evidence>
<reference evidence="2" key="1">
    <citation type="submission" date="2018-05" db="EMBL/GenBank/DDBJ databases">
        <authorList>
            <person name="Lanie J.A."/>
            <person name="Ng W.-L."/>
            <person name="Kazmierczak K.M."/>
            <person name="Andrzejewski T.M."/>
            <person name="Davidsen T.M."/>
            <person name="Wayne K.J."/>
            <person name="Tettelin H."/>
            <person name="Glass J.I."/>
            <person name="Rusch D."/>
            <person name="Podicherti R."/>
            <person name="Tsui H.-C.T."/>
            <person name="Winkler M.E."/>
        </authorList>
    </citation>
    <scope>NUCLEOTIDE SEQUENCE</scope>
</reference>
<proteinExistence type="predicted"/>
<evidence type="ECO:0000256" key="1">
    <source>
        <dbReference type="SAM" id="MobiDB-lite"/>
    </source>
</evidence>